<dbReference type="Proteomes" id="UP000623842">
    <property type="component" value="Unassembled WGS sequence"/>
</dbReference>
<keyword evidence="4" id="KW-1185">Reference proteome</keyword>
<sequence>MADTQIANSLKYLEEHIEALESRNAFQDDVIEQLSHELSVHQAEISELKLQLKIIAERFKNQQNFGLMKPEDEPPPPHY</sequence>
<comment type="similarity">
    <text evidence="1">Belongs to the SlyX family.</text>
</comment>
<dbReference type="Pfam" id="PF04102">
    <property type="entry name" value="SlyX"/>
    <property type="match status" value="1"/>
</dbReference>
<proteinExistence type="inferred from homology"/>
<evidence type="ECO:0000256" key="2">
    <source>
        <dbReference type="SAM" id="Coils"/>
    </source>
</evidence>
<evidence type="ECO:0000256" key="1">
    <source>
        <dbReference type="HAMAP-Rule" id="MF_00715"/>
    </source>
</evidence>
<dbReference type="HAMAP" id="MF_00715">
    <property type="entry name" value="SlyX"/>
    <property type="match status" value="1"/>
</dbReference>
<comment type="caution">
    <text evidence="3">The sequence shown here is derived from an EMBL/GenBank/DDBJ whole genome shotgun (WGS) entry which is preliminary data.</text>
</comment>
<dbReference type="PANTHER" id="PTHR36508">
    <property type="entry name" value="PROTEIN SLYX"/>
    <property type="match status" value="1"/>
</dbReference>
<dbReference type="RefSeq" id="WP_189773722.1">
    <property type="nucleotide sequence ID" value="NZ_BNCK01000010.1"/>
</dbReference>
<reference evidence="3" key="1">
    <citation type="journal article" date="2014" name="Int. J. Syst. Evol. Microbiol.">
        <title>Complete genome sequence of Corynebacterium casei LMG S-19264T (=DSM 44701T), isolated from a smear-ripened cheese.</title>
        <authorList>
            <consortium name="US DOE Joint Genome Institute (JGI-PGF)"/>
            <person name="Walter F."/>
            <person name="Albersmeier A."/>
            <person name="Kalinowski J."/>
            <person name="Ruckert C."/>
        </authorList>
    </citation>
    <scope>NUCLEOTIDE SEQUENCE</scope>
    <source>
        <strain evidence="3">KCTC 42731</strain>
    </source>
</reference>
<gene>
    <name evidence="1 3" type="primary">slyX</name>
    <name evidence="3" type="ORF">GCM10017161_36770</name>
</gene>
<evidence type="ECO:0000313" key="3">
    <source>
        <dbReference type="EMBL" id="GHG04020.1"/>
    </source>
</evidence>
<dbReference type="EMBL" id="BNCK01000010">
    <property type="protein sequence ID" value="GHG04020.1"/>
    <property type="molecule type" value="Genomic_DNA"/>
</dbReference>
<feature type="coiled-coil region" evidence="2">
    <location>
        <begin position="17"/>
        <end position="51"/>
    </location>
</feature>
<evidence type="ECO:0000313" key="4">
    <source>
        <dbReference type="Proteomes" id="UP000623842"/>
    </source>
</evidence>
<dbReference type="AlphaFoldDB" id="A0A919EPH2"/>
<dbReference type="PANTHER" id="PTHR36508:SF1">
    <property type="entry name" value="PROTEIN SLYX"/>
    <property type="match status" value="1"/>
</dbReference>
<reference evidence="3" key="2">
    <citation type="submission" date="2020-09" db="EMBL/GenBank/DDBJ databases">
        <authorList>
            <person name="Sun Q."/>
            <person name="Kim S."/>
        </authorList>
    </citation>
    <scope>NUCLEOTIDE SEQUENCE</scope>
    <source>
        <strain evidence="3">KCTC 42731</strain>
    </source>
</reference>
<accession>A0A919EPH2</accession>
<organism evidence="3 4">
    <name type="scientific">Thalassotalea marina</name>
    <dbReference type="NCBI Taxonomy" id="1673741"/>
    <lineage>
        <taxon>Bacteria</taxon>
        <taxon>Pseudomonadati</taxon>
        <taxon>Pseudomonadota</taxon>
        <taxon>Gammaproteobacteria</taxon>
        <taxon>Alteromonadales</taxon>
        <taxon>Colwelliaceae</taxon>
        <taxon>Thalassotalea</taxon>
    </lineage>
</organism>
<dbReference type="InterPro" id="IPR007236">
    <property type="entry name" value="SlyX"/>
</dbReference>
<keyword evidence="2" id="KW-0175">Coiled coil</keyword>
<name>A0A919EPH2_9GAMM</name>
<protein>
    <recommendedName>
        <fullName evidence="1">Protein SlyX homolog</fullName>
    </recommendedName>
</protein>